<sequence length="81" mass="9605">MWGFRPHRRPALGVWFGVFVRDTRTRARHSPVDWASHGRRIPRRSAASPQSRHPPSSELCSARLWEMIRWFKRSHTTRSSI</sequence>
<accession>B6U8L2</accession>
<protein>
    <submittedName>
        <fullName evidence="2">Uncharacterized protein</fullName>
    </submittedName>
</protein>
<reference evidence="2" key="1">
    <citation type="journal article" date="2009" name="Plant Mol. Biol.">
        <title>Insights into corn genes derived from large-scale cDNA sequencing.</title>
        <authorList>
            <person name="Alexandrov N.N."/>
            <person name="Brover V.V."/>
            <person name="Freidin S."/>
            <person name="Troukhan M.E."/>
            <person name="Tatarinova T.V."/>
            <person name="Zhang H."/>
            <person name="Swaller T.J."/>
            <person name="Lu Y.P."/>
            <person name="Bouck J."/>
            <person name="Flavell R.B."/>
            <person name="Feldmann K.A."/>
        </authorList>
    </citation>
    <scope>NUCLEOTIDE SEQUENCE</scope>
</reference>
<evidence type="ECO:0000256" key="1">
    <source>
        <dbReference type="SAM" id="MobiDB-lite"/>
    </source>
</evidence>
<proteinExistence type="evidence at transcript level"/>
<evidence type="ECO:0000313" key="2">
    <source>
        <dbReference type="EMBL" id="ACG45695.1"/>
    </source>
</evidence>
<dbReference type="EMBL" id="EU973577">
    <property type="protein sequence ID" value="ACG45695.1"/>
    <property type="molecule type" value="mRNA"/>
</dbReference>
<dbReference type="AlphaFoldDB" id="B6U8L2"/>
<feature type="region of interest" description="Disordered" evidence="1">
    <location>
        <begin position="28"/>
        <end position="57"/>
    </location>
</feature>
<organism evidence="2">
    <name type="scientific">Zea mays</name>
    <name type="common">Maize</name>
    <dbReference type="NCBI Taxonomy" id="4577"/>
    <lineage>
        <taxon>Eukaryota</taxon>
        <taxon>Viridiplantae</taxon>
        <taxon>Streptophyta</taxon>
        <taxon>Embryophyta</taxon>
        <taxon>Tracheophyta</taxon>
        <taxon>Spermatophyta</taxon>
        <taxon>Magnoliopsida</taxon>
        <taxon>Liliopsida</taxon>
        <taxon>Poales</taxon>
        <taxon>Poaceae</taxon>
        <taxon>PACMAD clade</taxon>
        <taxon>Panicoideae</taxon>
        <taxon>Andropogonodae</taxon>
        <taxon>Andropogoneae</taxon>
        <taxon>Tripsacinae</taxon>
        <taxon>Zea</taxon>
    </lineage>
</organism>
<name>B6U8L2_MAIZE</name>